<accession>A0A2H3DBT5</accession>
<dbReference type="EMBL" id="KZ293673">
    <property type="protein sequence ID" value="PBK88328.1"/>
    <property type="molecule type" value="Genomic_DNA"/>
</dbReference>
<reference evidence="2" key="1">
    <citation type="journal article" date="2017" name="Nat. Ecol. Evol.">
        <title>Genome expansion and lineage-specific genetic innovations in the forest pathogenic fungi Armillaria.</title>
        <authorList>
            <person name="Sipos G."/>
            <person name="Prasanna A.N."/>
            <person name="Walter M.C."/>
            <person name="O'Connor E."/>
            <person name="Balint B."/>
            <person name="Krizsan K."/>
            <person name="Kiss B."/>
            <person name="Hess J."/>
            <person name="Varga T."/>
            <person name="Slot J."/>
            <person name="Riley R."/>
            <person name="Boka B."/>
            <person name="Rigling D."/>
            <person name="Barry K."/>
            <person name="Lee J."/>
            <person name="Mihaltcheva S."/>
            <person name="LaButti K."/>
            <person name="Lipzen A."/>
            <person name="Waldron R."/>
            <person name="Moloney N.M."/>
            <person name="Sperisen C."/>
            <person name="Kredics L."/>
            <person name="Vagvoelgyi C."/>
            <person name="Patrignani A."/>
            <person name="Fitzpatrick D."/>
            <person name="Nagy I."/>
            <person name="Doyle S."/>
            <person name="Anderson J.B."/>
            <person name="Grigoriev I.V."/>
            <person name="Gueldener U."/>
            <person name="Muensterkoetter M."/>
            <person name="Nagy L.G."/>
        </authorList>
    </citation>
    <scope>NUCLEOTIDE SEQUENCE [LARGE SCALE GENOMIC DNA]</scope>
    <source>
        <strain evidence="2">Ar21-2</strain>
    </source>
</reference>
<dbReference type="InParanoid" id="A0A2H3DBT5"/>
<sequence length="232" mass="26091">MSGSPPARTPAQQDYLCSHYPWSLQALSQYLSRSANLSLHITIDHAHALVGSDLSTKVFYQTLYAQSHRFASLSHCTPETMRMLTLPDVFDFPNLRHLTITLPTSFPFSLFSTSSLETCCISFDDYYSPNQHPPVQCPINLRELILKGRSTGISQVPIAAFQLATAPLTSLSIDDLSLPPSIIQTLPQAQKLYIMTRKMFSKKSISPPVNRASFGLWHNATCHFQWIYLRTL</sequence>
<dbReference type="Gene3D" id="3.80.10.10">
    <property type="entry name" value="Ribonuclease Inhibitor"/>
    <property type="match status" value="1"/>
</dbReference>
<keyword evidence="2" id="KW-1185">Reference proteome</keyword>
<dbReference type="AlphaFoldDB" id="A0A2H3DBT5"/>
<dbReference type="Proteomes" id="UP000217790">
    <property type="component" value="Unassembled WGS sequence"/>
</dbReference>
<evidence type="ECO:0000313" key="1">
    <source>
        <dbReference type="EMBL" id="PBK88328.1"/>
    </source>
</evidence>
<organism evidence="1 2">
    <name type="scientific">Armillaria gallica</name>
    <name type="common">Bulbous honey fungus</name>
    <name type="synonym">Armillaria bulbosa</name>
    <dbReference type="NCBI Taxonomy" id="47427"/>
    <lineage>
        <taxon>Eukaryota</taxon>
        <taxon>Fungi</taxon>
        <taxon>Dikarya</taxon>
        <taxon>Basidiomycota</taxon>
        <taxon>Agaricomycotina</taxon>
        <taxon>Agaricomycetes</taxon>
        <taxon>Agaricomycetidae</taxon>
        <taxon>Agaricales</taxon>
        <taxon>Marasmiineae</taxon>
        <taxon>Physalacriaceae</taxon>
        <taxon>Armillaria</taxon>
    </lineage>
</organism>
<name>A0A2H3DBT5_ARMGA</name>
<dbReference type="OrthoDB" id="2936373at2759"/>
<dbReference type="OMA" id="ITIDHAH"/>
<evidence type="ECO:0008006" key="3">
    <source>
        <dbReference type="Google" id="ProtNLM"/>
    </source>
</evidence>
<protein>
    <recommendedName>
        <fullName evidence="3">F-box domain-containing protein</fullName>
    </recommendedName>
</protein>
<dbReference type="InterPro" id="IPR032675">
    <property type="entry name" value="LRR_dom_sf"/>
</dbReference>
<evidence type="ECO:0000313" key="2">
    <source>
        <dbReference type="Proteomes" id="UP000217790"/>
    </source>
</evidence>
<gene>
    <name evidence="1" type="ORF">ARMGADRAFT_429768</name>
</gene>
<proteinExistence type="predicted"/>